<protein>
    <recommendedName>
        <fullName evidence="2">Peptidase M12A domain-containing protein</fullName>
    </recommendedName>
</protein>
<evidence type="ECO:0000256" key="1">
    <source>
        <dbReference type="PROSITE-ProRule" id="PRU01211"/>
    </source>
</evidence>
<feature type="domain" description="Peptidase M12A" evidence="2">
    <location>
        <begin position="78"/>
        <end position="183"/>
    </location>
</feature>
<dbReference type="PROSITE" id="PS51864">
    <property type="entry name" value="ASTACIN"/>
    <property type="match status" value="1"/>
</dbReference>
<dbReference type="PANTHER" id="PTHR10127">
    <property type="entry name" value="DISCOIDIN, CUB, EGF, LAMININ , AND ZINC METALLOPROTEASE DOMAIN CONTAINING"/>
    <property type="match status" value="1"/>
</dbReference>
<dbReference type="InterPro" id="IPR006026">
    <property type="entry name" value="Peptidase_Metallo"/>
</dbReference>
<accession>A0A674PC16</accession>
<reference evidence="3 4" key="1">
    <citation type="journal article" date="2011" name="Genome Biol. Evol.">
        <title>Integration of the genetic map and genome assembly of fugu facilitates insights into distinct features of genome evolution in teleosts and mammals.</title>
        <authorList>
            <person name="Kai W."/>
            <person name="Kikuchi K."/>
            <person name="Tohari S."/>
            <person name="Chew A.K."/>
            <person name="Tay A."/>
            <person name="Fujiwara A."/>
            <person name="Hosoya S."/>
            <person name="Suetake H."/>
            <person name="Naruse K."/>
            <person name="Brenner S."/>
            <person name="Suzuki Y."/>
            <person name="Venkatesh B."/>
        </authorList>
    </citation>
    <scope>NUCLEOTIDE SEQUENCE [LARGE SCALE GENOMIC DNA]</scope>
</reference>
<dbReference type="GO" id="GO:0008270">
    <property type="term" value="F:zinc ion binding"/>
    <property type="evidence" value="ECO:0007669"/>
    <property type="project" value="InterPro"/>
</dbReference>
<dbReference type="Pfam" id="PF01400">
    <property type="entry name" value="Astacin"/>
    <property type="match status" value="1"/>
</dbReference>
<dbReference type="InterPro" id="IPR024079">
    <property type="entry name" value="MetalloPept_cat_dom_sf"/>
</dbReference>
<dbReference type="InParanoid" id="A0A674PC16"/>
<dbReference type="SUPFAM" id="SSF55486">
    <property type="entry name" value="Metalloproteases ('zincins'), catalytic domain"/>
    <property type="match status" value="1"/>
</dbReference>
<dbReference type="SMART" id="SM00235">
    <property type="entry name" value="ZnMc"/>
    <property type="match status" value="1"/>
</dbReference>
<organism evidence="3 4">
    <name type="scientific">Takifugu rubripes</name>
    <name type="common">Japanese pufferfish</name>
    <name type="synonym">Fugu rubripes</name>
    <dbReference type="NCBI Taxonomy" id="31033"/>
    <lineage>
        <taxon>Eukaryota</taxon>
        <taxon>Metazoa</taxon>
        <taxon>Chordata</taxon>
        <taxon>Craniata</taxon>
        <taxon>Vertebrata</taxon>
        <taxon>Euteleostomi</taxon>
        <taxon>Actinopterygii</taxon>
        <taxon>Neopterygii</taxon>
        <taxon>Teleostei</taxon>
        <taxon>Neoteleostei</taxon>
        <taxon>Acanthomorphata</taxon>
        <taxon>Eupercaria</taxon>
        <taxon>Tetraodontiformes</taxon>
        <taxon>Tetradontoidea</taxon>
        <taxon>Tetraodontidae</taxon>
        <taxon>Takifugu</taxon>
    </lineage>
</organism>
<dbReference type="InterPro" id="IPR001506">
    <property type="entry name" value="Peptidase_M12A"/>
</dbReference>
<name>A0A674PC16_TAKRU</name>
<reference evidence="3" key="3">
    <citation type="submission" date="2025-09" db="UniProtKB">
        <authorList>
            <consortium name="Ensembl"/>
        </authorList>
    </citation>
    <scope>IDENTIFICATION</scope>
</reference>
<evidence type="ECO:0000313" key="3">
    <source>
        <dbReference type="Ensembl" id="ENSTRUP00000083227.1"/>
    </source>
</evidence>
<dbReference type="Proteomes" id="UP000005226">
    <property type="component" value="Chromosome 13"/>
</dbReference>
<reference evidence="3" key="2">
    <citation type="submission" date="2025-08" db="UniProtKB">
        <authorList>
            <consortium name="Ensembl"/>
        </authorList>
    </citation>
    <scope>IDENTIFICATION</scope>
</reference>
<dbReference type="Ensembl" id="ENSTRUT00000069145.1">
    <property type="protein sequence ID" value="ENSTRUP00000083227.1"/>
    <property type="gene ID" value="ENSTRUG00000030322.1"/>
</dbReference>
<keyword evidence="4" id="KW-1185">Reference proteome</keyword>
<evidence type="ECO:0000259" key="2">
    <source>
        <dbReference type="PROSITE" id="PS51864"/>
    </source>
</evidence>
<proteinExistence type="predicted"/>
<sequence>ASFRTQVCWGFFLDLLTSSLVFCTPLWAIQEEVGVKDETSRELSVGELLERANRDRSPGVDEPPLAEGDIAVRTDNKNADPCTSRGCLWNKWTDGKVYIPYYIANHYSSRERDIIVRGLESFSGVSCIRFRPYQNGDYEWLSIESGDGCWSYVGRQGGSQTVSLSRQGCLYHGTVQHELLHALASTTNRRAPTGTVTSGGLGQHHSRHEVQLQQDCHSEPGDFLRLRLCDAVPQVRLLQKRPPDHGAHPQQQRFLWRGHPDEQERHRPPEQAVQVLKPVGPGTRLQNLLLFSKARQVPDVVQSHLPSLPVLHEQNRCRQE</sequence>
<dbReference type="AlphaFoldDB" id="A0A674PC16"/>
<dbReference type="GeneTree" id="ENSGT00940000181043"/>
<feature type="active site" evidence="1">
    <location>
        <position position="178"/>
    </location>
</feature>
<dbReference type="PANTHER" id="PTHR10127:SF779">
    <property type="entry name" value="METALLOENDOPEPTIDASE"/>
    <property type="match status" value="1"/>
</dbReference>
<evidence type="ECO:0000313" key="4">
    <source>
        <dbReference type="Proteomes" id="UP000005226"/>
    </source>
</evidence>
<dbReference type="Gene3D" id="3.40.390.10">
    <property type="entry name" value="Collagenase (Catalytic Domain)"/>
    <property type="match status" value="1"/>
</dbReference>
<comment type="caution">
    <text evidence="1">Lacks conserved residue(s) required for the propagation of feature annotation.</text>
</comment>
<dbReference type="GO" id="GO:0004222">
    <property type="term" value="F:metalloendopeptidase activity"/>
    <property type="evidence" value="ECO:0007669"/>
    <property type="project" value="InterPro"/>
</dbReference>
<dbReference type="GO" id="GO:0006508">
    <property type="term" value="P:proteolysis"/>
    <property type="evidence" value="ECO:0007669"/>
    <property type="project" value="InterPro"/>
</dbReference>